<dbReference type="AlphaFoldDB" id="A0A653A9Y7"/>
<proteinExistence type="predicted"/>
<sequence>MDAANFLALNQEQNMRHRDMGFHNRSVDIPSNESLSAVYFIYSSIAHANPLSMLQHDSIETDQRLDLTMVLINVLKQKCRRCSSEVKNFRMHISTPTSCLQGTASAAGFSKERSISFDDL</sequence>
<name>A0A653A9Y7_UNCDX</name>
<reference evidence="1" key="1">
    <citation type="submission" date="2018-07" db="EMBL/GenBank/DDBJ databases">
        <authorList>
            <consortium name="Genoscope - CEA"/>
            <person name="William W."/>
        </authorList>
    </citation>
    <scope>NUCLEOTIDE SEQUENCE</scope>
    <source>
        <strain evidence="1">IK1</strain>
    </source>
</reference>
<evidence type="ECO:0000313" key="1">
    <source>
        <dbReference type="EMBL" id="VBB44814.1"/>
    </source>
</evidence>
<accession>A0A653A9Y7</accession>
<gene>
    <name evidence="1" type="ORF">TRIP_B350008</name>
</gene>
<dbReference type="EMBL" id="UPXX01000029">
    <property type="protein sequence ID" value="VBB44814.1"/>
    <property type="molecule type" value="Genomic_DNA"/>
</dbReference>
<protein>
    <submittedName>
        <fullName evidence="1">Uncharacterized protein</fullName>
    </submittedName>
</protein>
<organism evidence="1">
    <name type="scientific">Uncultured Desulfatiglans sp</name>
    <dbReference type="NCBI Taxonomy" id="1748965"/>
    <lineage>
        <taxon>Bacteria</taxon>
        <taxon>Pseudomonadati</taxon>
        <taxon>Thermodesulfobacteriota</taxon>
        <taxon>Desulfobacteria</taxon>
        <taxon>Desulfatiglandales</taxon>
        <taxon>Desulfatiglandaceae</taxon>
        <taxon>Desulfatiglans</taxon>
        <taxon>environmental samples</taxon>
    </lineage>
</organism>